<dbReference type="Pfam" id="PF14441">
    <property type="entry name" value="OTT_1508_deam"/>
    <property type="match status" value="1"/>
</dbReference>
<dbReference type="Proteomes" id="UP000284375">
    <property type="component" value="Unassembled WGS sequence"/>
</dbReference>
<comment type="caution">
    <text evidence="1">The sequence shown here is derived from an EMBL/GenBank/DDBJ whole genome shotgun (WGS) entry which is preliminary data.</text>
</comment>
<dbReference type="PANTHER" id="PTHR42037">
    <property type="match status" value="1"/>
</dbReference>
<accession>A0A423WL08</accession>
<dbReference type="EMBL" id="LJZO01000002">
    <property type="protein sequence ID" value="ROW04098.1"/>
    <property type="molecule type" value="Genomic_DNA"/>
</dbReference>
<dbReference type="InterPro" id="IPR027796">
    <property type="entry name" value="OTT_1508_deam-like"/>
</dbReference>
<sequence>MDQLQDLLQASEQAELSSLDDVAFADRVDHLINVIHEIKGSARSVFRERAAQSSMNQSSSSWSELRHYAGRLLSFSHGVTTMTMAADMLPRLFDDPEVIFVASSTPDGNPIQKRVTLESMLRTMTPTSQMAAHYQSLAEDARAISLETTVQKEVKKDTFRPFVHAELLVLQSLESDGLTHSSNFFNSWKYIGSSKPTCKLCDYYFRAHTAGFQVRPSHGNLYTNWKPPDVYQRDGQEAILGREQLMNTIAVWVRQEALRTLAEKVPRGRIHDSTTGMTLQSPTMMTTMALPLILLPSLALATNSALLSPRQPLTPPPACDVIPAWEVTTFVWFNSTHNLDCVTEADVPDVCFNSTPSGQLVGCDGNLGACDECGVYGCDTGLPLQPAGYGPPDNITIGIPSVPGYASCFESNPQGIRRFEVGDGTLICAGVAYHINL</sequence>
<dbReference type="PANTHER" id="PTHR42037:SF1">
    <property type="match status" value="1"/>
</dbReference>
<evidence type="ECO:0000313" key="1">
    <source>
        <dbReference type="EMBL" id="ROW04098.1"/>
    </source>
</evidence>
<gene>
    <name evidence="1" type="ORF">VSDG_00960</name>
</gene>
<dbReference type="AlphaFoldDB" id="A0A423WL08"/>
<protein>
    <submittedName>
        <fullName evidence="1">Uncharacterized protein</fullName>
    </submittedName>
</protein>
<organism evidence="1 2">
    <name type="scientific">Cytospora chrysosperma</name>
    <name type="common">Cytospora canker fungus</name>
    <name type="synonym">Sphaeria chrysosperma</name>
    <dbReference type="NCBI Taxonomy" id="252740"/>
    <lineage>
        <taxon>Eukaryota</taxon>
        <taxon>Fungi</taxon>
        <taxon>Dikarya</taxon>
        <taxon>Ascomycota</taxon>
        <taxon>Pezizomycotina</taxon>
        <taxon>Sordariomycetes</taxon>
        <taxon>Sordariomycetidae</taxon>
        <taxon>Diaporthales</taxon>
        <taxon>Cytosporaceae</taxon>
        <taxon>Cytospora</taxon>
    </lineage>
</organism>
<reference evidence="1 2" key="1">
    <citation type="submission" date="2015-09" db="EMBL/GenBank/DDBJ databases">
        <title>Host preference determinants of Valsa canker pathogens revealed by comparative genomics.</title>
        <authorList>
            <person name="Yin Z."/>
            <person name="Huang L."/>
        </authorList>
    </citation>
    <scope>NUCLEOTIDE SEQUENCE [LARGE SCALE GENOMIC DNA]</scope>
    <source>
        <strain evidence="1 2">YSFL</strain>
    </source>
</reference>
<name>A0A423WL08_CYTCH</name>
<dbReference type="STRING" id="252740.A0A423WL08"/>
<proteinExistence type="predicted"/>
<evidence type="ECO:0000313" key="2">
    <source>
        <dbReference type="Proteomes" id="UP000284375"/>
    </source>
</evidence>
<dbReference type="OrthoDB" id="3556996at2759"/>
<keyword evidence="2" id="KW-1185">Reference proteome</keyword>